<sequence length="108" mass="12145">MESIMVGNATKVAFFLLVTLVVIISCLEVSIGEFDNFLKAQTEEAYKIAFHAYVPNLEDATNELNLYRLESSATGKKIMAVEFAIFDNPNGYGGEFVMRKQHSYKVPR</sequence>
<accession>A0A371FQ58</accession>
<keyword evidence="1" id="KW-0472">Membrane</keyword>
<dbReference type="AlphaFoldDB" id="A0A371FQ58"/>
<protein>
    <submittedName>
        <fullName evidence="2">Uncharacterized protein</fullName>
    </submittedName>
</protein>
<feature type="transmembrane region" description="Helical" evidence="1">
    <location>
        <begin position="12"/>
        <end position="31"/>
    </location>
</feature>
<keyword evidence="3" id="KW-1185">Reference proteome</keyword>
<proteinExistence type="predicted"/>
<name>A0A371FQ58_MUCPR</name>
<dbReference type="EMBL" id="QJKJ01008253">
    <property type="protein sequence ID" value="RDX80330.1"/>
    <property type="molecule type" value="Genomic_DNA"/>
</dbReference>
<keyword evidence="1" id="KW-1133">Transmembrane helix</keyword>
<reference evidence="2" key="1">
    <citation type="submission" date="2018-05" db="EMBL/GenBank/DDBJ databases">
        <title>Draft genome of Mucuna pruriens seed.</title>
        <authorList>
            <person name="Nnadi N.E."/>
            <person name="Vos R."/>
            <person name="Hasami M.H."/>
            <person name="Devisetty U.K."/>
            <person name="Aguiy J.C."/>
        </authorList>
    </citation>
    <scope>NUCLEOTIDE SEQUENCE [LARGE SCALE GENOMIC DNA]</scope>
    <source>
        <strain evidence="2">JCA_2017</strain>
    </source>
</reference>
<evidence type="ECO:0000313" key="3">
    <source>
        <dbReference type="Proteomes" id="UP000257109"/>
    </source>
</evidence>
<dbReference type="OrthoDB" id="1421870at2759"/>
<organism evidence="2 3">
    <name type="scientific">Mucuna pruriens</name>
    <name type="common">Velvet bean</name>
    <name type="synonym">Dolichos pruriens</name>
    <dbReference type="NCBI Taxonomy" id="157652"/>
    <lineage>
        <taxon>Eukaryota</taxon>
        <taxon>Viridiplantae</taxon>
        <taxon>Streptophyta</taxon>
        <taxon>Embryophyta</taxon>
        <taxon>Tracheophyta</taxon>
        <taxon>Spermatophyta</taxon>
        <taxon>Magnoliopsida</taxon>
        <taxon>eudicotyledons</taxon>
        <taxon>Gunneridae</taxon>
        <taxon>Pentapetalae</taxon>
        <taxon>rosids</taxon>
        <taxon>fabids</taxon>
        <taxon>Fabales</taxon>
        <taxon>Fabaceae</taxon>
        <taxon>Papilionoideae</taxon>
        <taxon>50 kb inversion clade</taxon>
        <taxon>NPAAA clade</taxon>
        <taxon>indigoferoid/millettioid clade</taxon>
        <taxon>Phaseoleae</taxon>
        <taxon>Mucuna</taxon>
    </lineage>
</organism>
<comment type="caution">
    <text evidence="2">The sequence shown here is derived from an EMBL/GenBank/DDBJ whole genome shotgun (WGS) entry which is preliminary data.</text>
</comment>
<evidence type="ECO:0000313" key="2">
    <source>
        <dbReference type="EMBL" id="RDX80330.1"/>
    </source>
</evidence>
<dbReference type="Proteomes" id="UP000257109">
    <property type="component" value="Unassembled WGS sequence"/>
</dbReference>
<gene>
    <name evidence="2" type="ORF">CR513_39132</name>
</gene>
<feature type="non-terminal residue" evidence="2">
    <location>
        <position position="1"/>
    </location>
</feature>
<evidence type="ECO:0000256" key="1">
    <source>
        <dbReference type="SAM" id="Phobius"/>
    </source>
</evidence>
<keyword evidence="1" id="KW-0812">Transmembrane</keyword>